<dbReference type="PANTHER" id="PTHR12838:SF0">
    <property type="entry name" value="U3 SMALL NUCLEOLAR RNA-ASSOCIATED PROTEIN 11-RELATED"/>
    <property type="match status" value="1"/>
</dbReference>
<dbReference type="Pfam" id="PF03998">
    <property type="entry name" value="Utp11"/>
    <property type="match status" value="1"/>
</dbReference>
<dbReference type="EMBL" id="JTAI01000044">
    <property type="protein sequence ID" value="PPS97094.1"/>
    <property type="molecule type" value="Genomic_DNA"/>
</dbReference>
<dbReference type="VEuPathDB" id="CryptoDB:CHUDEA1_610"/>
<evidence type="ECO:0000256" key="2">
    <source>
        <dbReference type="ARBA" id="ARBA00008105"/>
    </source>
</evidence>
<dbReference type="AlphaFoldDB" id="A0A0S4TA01"/>
<keyword evidence="8" id="KW-1185">Reference proteome</keyword>
<evidence type="ECO:0000256" key="5">
    <source>
        <dbReference type="PIRNR" id="PIRNR015952"/>
    </source>
</evidence>
<comment type="function">
    <text evidence="5">Involved in nucleolar processing of pre-18S ribosomal RNA.</text>
</comment>
<dbReference type="VEuPathDB" id="CryptoDB:ChTU502y2012_411g0510"/>
<accession>A0A0S4TA01</accession>
<name>A0A0S4TA01_CRYHO</name>
<dbReference type="GO" id="GO:0006364">
    <property type="term" value="P:rRNA processing"/>
    <property type="evidence" value="ECO:0007669"/>
    <property type="project" value="UniProtKB-UniRule"/>
</dbReference>
<dbReference type="Proteomes" id="UP001429100">
    <property type="component" value="Unassembled WGS sequence"/>
</dbReference>
<comment type="similarity">
    <text evidence="2 5">Belongs to the UTP11 family.</text>
</comment>
<comment type="subcellular location">
    <subcellularLocation>
        <location evidence="1 5">Nucleus</location>
        <location evidence="1 5">Nucleolus</location>
    </subcellularLocation>
</comment>
<comment type="subunit">
    <text evidence="5">Component of the ribosomal small subunit (SSU) processome.</text>
</comment>
<evidence type="ECO:0000256" key="3">
    <source>
        <dbReference type="ARBA" id="ARBA00022552"/>
    </source>
</evidence>
<dbReference type="OrthoDB" id="29058at2759"/>
<dbReference type="VEuPathDB" id="CryptoDB:Chro.10072"/>
<dbReference type="InterPro" id="IPR007144">
    <property type="entry name" value="SSU_processome_Utp11"/>
</dbReference>
<dbReference type="VEuPathDB" id="CryptoDB:GY17_00001061"/>
<evidence type="ECO:0000313" key="7">
    <source>
        <dbReference type="EMBL" id="PPS97094.1"/>
    </source>
</evidence>
<reference evidence="6" key="2">
    <citation type="submission" date="2015-08" db="EMBL/GenBank/DDBJ databases">
        <authorList>
            <person name="Babu N.S."/>
            <person name="Beckwith C.J."/>
            <person name="Beseler K.G."/>
            <person name="Brison A."/>
            <person name="Carone J.V."/>
            <person name="Caskin T.P."/>
            <person name="Diamond M."/>
            <person name="Durham M.E."/>
            <person name="Foxe J.M."/>
            <person name="Go M."/>
            <person name="Henderson B.A."/>
            <person name="Jones I.B."/>
            <person name="McGettigan J.A."/>
            <person name="Micheletti S.J."/>
            <person name="Nasrallah M.E."/>
            <person name="Ortiz D."/>
            <person name="Piller C.R."/>
            <person name="Privatt S.R."/>
            <person name="Schneider S.L."/>
            <person name="Sharp S."/>
            <person name="Smith T.C."/>
            <person name="Stanton J.D."/>
            <person name="Ullery H.E."/>
            <person name="Wilson R.J."/>
            <person name="Serrano M.G."/>
            <person name="Buck G."/>
            <person name="Lee V."/>
            <person name="Wang Y."/>
            <person name="Carvalho R."/>
            <person name="Voegtly L."/>
            <person name="Shi R."/>
            <person name="Duckworth R."/>
            <person name="Johnson A."/>
            <person name="Loviza R."/>
            <person name="Walstead R."/>
            <person name="Shah Z."/>
            <person name="Kiflezghi M."/>
            <person name="Wade K."/>
            <person name="Ball S.L."/>
            <person name="Bradley K.W."/>
            <person name="Asai D.J."/>
            <person name="Bowman C.A."/>
            <person name="Russell D.A."/>
            <person name="Pope W.H."/>
            <person name="Jacobs-Sera D."/>
            <person name="Hendrix R.W."/>
            <person name="Hatfull G.F."/>
        </authorList>
    </citation>
    <scope>NUCLEOTIDE SEQUENCE [LARGE SCALE GENOMIC DNA]</scope>
</reference>
<proteinExistence type="inferred from homology"/>
<sequence>MSSLKHSIHRRVHLERATPVNRLRFGILERKKDYKIRAKRYHEKENLLKSLSEKARTRNPDEFDFGMVNSRLENGRYKKIGSDLSNGGLTSAEERKLAESQNLTYVHFRKSIDNKKIERMEKELTLFGQNMQRSHIFFDDEHEQLESGSQRNKSNTKKLKDLDSLSNLETIPKEVVKNITKSYKIFNDTIARSQKLEKVSKHLELQRDLKSKGKKKKVVTKNGNTEYVWYPKRKK</sequence>
<dbReference type="PIRSF" id="PIRSF015952">
    <property type="entry name" value="U3snoRNP11"/>
    <property type="match status" value="1"/>
</dbReference>
<protein>
    <recommendedName>
        <fullName evidence="5">U3 small nucleolar RNA-associated protein 11</fullName>
        <shortName evidence="5">U3 snoRNA-associated protein 11</shortName>
    </recommendedName>
</protein>
<evidence type="ECO:0000313" key="8">
    <source>
        <dbReference type="Proteomes" id="UP001429100"/>
    </source>
</evidence>
<evidence type="ECO:0000313" key="6">
    <source>
        <dbReference type="EMBL" id="CUV04002.1"/>
    </source>
</evidence>
<reference evidence="7 8" key="3">
    <citation type="submission" date="2017-10" db="EMBL/GenBank/DDBJ databases">
        <title>Consistent, comparative and evidence-based genome annotation and re-annotation for the closely-related species, Cryptosporidium parvum, C. hominis and C. tyzzeri.</title>
        <authorList>
            <person name="Baptista R.P."/>
            <person name="Li Y."/>
            <person name="Sateriale A."/>
            <person name="Striepen B."/>
            <person name="Kissinger J.C."/>
        </authorList>
    </citation>
    <scope>NUCLEOTIDE SEQUENCE [LARGE SCALE GENOMIC DNA]</scope>
    <source>
        <strain evidence="7">30976</strain>
    </source>
</reference>
<gene>
    <name evidence="6" type="ORF">CHUDEA1_610</name>
    <name evidence="7" type="ORF">GY17_00001061</name>
</gene>
<evidence type="ECO:0000256" key="1">
    <source>
        <dbReference type="ARBA" id="ARBA00004604"/>
    </source>
</evidence>
<reference evidence="7 8" key="1">
    <citation type="submission" date="2014-11" db="EMBL/GenBank/DDBJ databases">
        <title>Comparative genomic analysis of Cryptosporidium hominis reveals occurrence of genetic recombination in virulent subtypes.</title>
        <authorList>
            <person name="Guo Y."/>
            <person name="Tang K."/>
            <person name="Frace M."/>
            <person name="Li N."/>
            <person name="Roellig D.M."/>
            <person name="Sammons S."/>
            <person name="Knipe K."/>
            <person name="Rowe L."/>
            <person name="Feng Y."/>
            <person name="Xiao L."/>
        </authorList>
    </citation>
    <scope>NUCLEOTIDE SEQUENCE [LARGE SCALE GENOMIC DNA]</scope>
    <source>
        <strain evidence="7">30976</strain>
    </source>
</reference>
<keyword evidence="4 5" id="KW-0539">Nucleus</keyword>
<dbReference type="VEuPathDB" id="CryptoDB:Chro.10073"/>
<keyword evidence="3 5" id="KW-0698">rRNA processing</keyword>
<evidence type="ECO:0000256" key="4">
    <source>
        <dbReference type="ARBA" id="ARBA00023242"/>
    </source>
</evidence>
<dbReference type="Proteomes" id="UP000199752">
    <property type="component" value="Chromosome 1"/>
</dbReference>
<organism evidence="6">
    <name type="scientific">Cryptosporidium hominis</name>
    <dbReference type="NCBI Taxonomy" id="237895"/>
    <lineage>
        <taxon>Eukaryota</taxon>
        <taxon>Sar</taxon>
        <taxon>Alveolata</taxon>
        <taxon>Apicomplexa</taxon>
        <taxon>Conoidasida</taxon>
        <taxon>Coccidia</taxon>
        <taxon>Eucoccidiorida</taxon>
        <taxon>Eimeriorina</taxon>
        <taxon>Cryptosporidiidae</taxon>
        <taxon>Cryptosporidium</taxon>
    </lineage>
</organism>
<dbReference type="GO" id="GO:0032040">
    <property type="term" value="C:small-subunit processome"/>
    <property type="evidence" value="ECO:0007669"/>
    <property type="project" value="UniProtKB-UniRule"/>
</dbReference>
<dbReference type="EMBL" id="LN877947">
    <property type="protein sequence ID" value="CUV04002.1"/>
    <property type="molecule type" value="Genomic_DNA"/>
</dbReference>
<dbReference type="PANTHER" id="PTHR12838">
    <property type="entry name" value="U3 SMALL NUCLEOLAR RNA-ASSOCIATED PROTEIN 11"/>
    <property type="match status" value="1"/>
</dbReference>